<dbReference type="SUPFAM" id="SSF48371">
    <property type="entry name" value="ARM repeat"/>
    <property type="match status" value="1"/>
</dbReference>
<dbReference type="GO" id="GO:0005737">
    <property type="term" value="C:cytoplasm"/>
    <property type="evidence" value="ECO:0007669"/>
    <property type="project" value="TreeGrafter"/>
</dbReference>
<dbReference type="InterPro" id="IPR045495">
    <property type="entry name" value="PI4K_N"/>
</dbReference>
<dbReference type="FunFam" id="3.30.1010.10:FF:000014">
    <property type="entry name" value="Phosphatidylinositol 4-kinase STT4"/>
    <property type="match status" value="1"/>
</dbReference>
<dbReference type="FunFam" id="1.25.40.70:FF:000011">
    <property type="entry name" value="Phosphatidylinositol 4-kinase alpha"/>
    <property type="match status" value="1"/>
</dbReference>
<dbReference type="GO" id="GO:0048015">
    <property type="term" value="P:phosphatidylinositol-mediated signaling"/>
    <property type="evidence" value="ECO:0007669"/>
    <property type="project" value="TreeGrafter"/>
</dbReference>
<dbReference type="InterPro" id="IPR015433">
    <property type="entry name" value="PI3/4_kinase"/>
</dbReference>
<keyword evidence="6 10" id="KW-0418">Kinase</keyword>
<dbReference type="SMART" id="SM00146">
    <property type="entry name" value="PI3Kc"/>
    <property type="match status" value="1"/>
</dbReference>
<comment type="caution">
    <text evidence="10">The sequence shown here is derived from an EMBL/GenBank/DDBJ whole genome shotgun (WGS) entry which is preliminary data.</text>
</comment>
<dbReference type="Pfam" id="PF00613">
    <property type="entry name" value="PI3Ka"/>
    <property type="match status" value="1"/>
</dbReference>
<dbReference type="OrthoDB" id="10264149at2759"/>
<evidence type="ECO:0000256" key="1">
    <source>
        <dbReference type="ARBA" id="ARBA00001686"/>
    </source>
</evidence>
<evidence type="ECO:0000259" key="9">
    <source>
        <dbReference type="PROSITE" id="PS51545"/>
    </source>
</evidence>
<dbReference type="InterPro" id="IPR011009">
    <property type="entry name" value="Kinase-like_dom_sf"/>
</dbReference>
<evidence type="ECO:0000256" key="2">
    <source>
        <dbReference type="ARBA" id="ARBA00006209"/>
    </source>
</evidence>
<dbReference type="SUPFAM" id="SSF56112">
    <property type="entry name" value="Protein kinase-like (PK-like)"/>
    <property type="match status" value="1"/>
</dbReference>
<dbReference type="EMBL" id="LGAV01000001">
    <property type="protein sequence ID" value="KOS16456.1"/>
    <property type="molecule type" value="Genomic_DNA"/>
</dbReference>
<dbReference type="CDD" id="cd05167">
    <property type="entry name" value="PI4Kc_III_alpha"/>
    <property type="match status" value="1"/>
</dbReference>
<dbReference type="Gene3D" id="3.30.1010.10">
    <property type="entry name" value="Phosphatidylinositol 3-kinase Catalytic Subunit, Chain A, domain 4"/>
    <property type="match status" value="1"/>
</dbReference>
<protein>
    <recommendedName>
        <fullName evidence="3">1-phosphatidylinositol 4-kinase</fullName>
        <ecNumber evidence="3">2.7.1.67</ecNumber>
    </recommendedName>
</protein>
<dbReference type="PROSITE" id="PS00915">
    <property type="entry name" value="PI3_4_KINASE_1"/>
    <property type="match status" value="1"/>
</dbReference>
<evidence type="ECO:0000256" key="3">
    <source>
        <dbReference type="ARBA" id="ARBA00012169"/>
    </source>
</evidence>
<evidence type="ECO:0000256" key="6">
    <source>
        <dbReference type="ARBA" id="ARBA00022777"/>
    </source>
</evidence>
<dbReference type="STRING" id="77020.A0A0M8MP73"/>
<dbReference type="PROSITE" id="PS00916">
    <property type="entry name" value="PI3_4_KINASE_2"/>
    <property type="match status" value="1"/>
</dbReference>
<name>A0A0M8MP73_9BASI</name>
<feature type="domain" description="PI3K/PI4K catalytic" evidence="8">
    <location>
        <begin position="1615"/>
        <end position="1898"/>
    </location>
</feature>
<keyword evidence="4" id="KW-0808">Transferase</keyword>
<dbReference type="RefSeq" id="XP_017994088.1">
    <property type="nucleotide sequence ID" value="XM_018137766.1"/>
</dbReference>
<keyword evidence="5" id="KW-0547">Nucleotide-binding</keyword>
<comment type="catalytic activity">
    <reaction evidence="1">
        <text>a 1,2-diacyl-sn-glycero-3-phospho-(1D-myo-inositol) + ATP = a 1,2-diacyl-sn-glycero-3-phospho-(1D-myo-inositol 4-phosphate) + ADP + H(+)</text>
        <dbReference type="Rhea" id="RHEA:19877"/>
        <dbReference type="ChEBI" id="CHEBI:15378"/>
        <dbReference type="ChEBI" id="CHEBI:30616"/>
        <dbReference type="ChEBI" id="CHEBI:57880"/>
        <dbReference type="ChEBI" id="CHEBI:58178"/>
        <dbReference type="ChEBI" id="CHEBI:456216"/>
        <dbReference type="EC" id="2.7.1.67"/>
    </reaction>
</comment>
<dbReference type="Gene3D" id="1.10.1070.11">
    <property type="entry name" value="Phosphatidylinositol 3-/4-kinase, catalytic domain"/>
    <property type="match status" value="1"/>
</dbReference>
<dbReference type="InterPro" id="IPR001263">
    <property type="entry name" value="PI3K_accessory_dom"/>
</dbReference>
<keyword evidence="11" id="KW-1185">Reference proteome</keyword>
<comment type="similarity">
    <text evidence="2">Belongs to the PI3/PI4-kinase family. Type III PI4K subfamily.</text>
</comment>
<accession>A0A0M8MP73</accession>
<evidence type="ECO:0000313" key="11">
    <source>
        <dbReference type="Proteomes" id="UP000037751"/>
    </source>
</evidence>
<reference evidence="10 11" key="1">
    <citation type="submission" date="2015-07" db="EMBL/GenBank/DDBJ databases">
        <title>Draft Genome Sequence of Malassezia furfur CBS1878 and Malassezia pachydermatis CBS1879.</title>
        <authorList>
            <person name="Triana S."/>
            <person name="Ohm R."/>
            <person name="Gonzalez A."/>
            <person name="DeCock H."/>
            <person name="Restrepo S."/>
            <person name="Celis A."/>
        </authorList>
    </citation>
    <scope>NUCLEOTIDE SEQUENCE [LARGE SCALE GENOMIC DNA]</scope>
    <source>
        <strain evidence="10 11">CBS 1879</strain>
    </source>
</reference>
<evidence type="ECO:0000259" key="8">
    <source>
        <dbReference type="PROSITE" id="PS50290"/>
    </source>
</evidence>
<dbReference type="PANTHER" id="PTHR10048">
    <property type="entry name" value="PHOSPHATIDYLINOSITOL KINASE"/>
    <property type="match status" value="1"/>
</dbReference>
<dbReference type="VEuPathDB" id="FungiDB:Malapachy_3292"/>
<dbReference type="GO" id="GO:0046854">
    <property type="term" value="P:phosphatidylinositol phosphate biosynthetic process"/>
    <property type="evidence" value="ECO:0007669"/>
    <property type="project" value="InterPro"/>
</dbReference>
<dbReference type="Proteomes" id="UP000037751">
    <property type="component" value="Unassembled WGS sequence"/>
</dbReference>
<dbReference type="PANTHER" id="PTHR10048:SF15">
    <property type="entry name" value="PHOSPHATIDYLINOSITOL 4-KINASE ALPHA"/>
    <property type="match status" value="1"/>
</dbReference>
<proteinExistence type="inferred from homology"/>
<dbReference type="EC" id="2.7.1.67" evidence="3"/>
<dbReference type="InterPro" id="IPR016024">
    <property type="entry name" value="ARM-type_fold"/>
</dbReference>
<dbReference type="GO" id="GO:0005886">
    <property type="term" value="C:plasma membrane"/>
    <property type="evidence" value="ECO:0007669"/>
    <property type="project" value="TreeGrafter"/>
</dbReference>
<evidence type="ECO:0000256" key="4">
    <source>
        <dbReference type="ARBA" id="ARBA00022679"/>
    </source>
</evidence>
<dbReference type="FunFam" id="1.10.1070.11:FF:000012">
    <property type="entry name" value="Phosphatidylinositol 4-kinase alpha 1"/>
    <property type="match status" value="1"/>
</dbReference>
<evidence type="ECO:0000313" key="10">
    <source>
        <dbReference type="EMBL" id="KOS16456.1"/>
    </source>
</evidence>
<dbReference type="Pfam" id="PF19274">
    <property type="entry name" value="PI4K_N"/>
    <property type="match status" value="1"/>
</dbReference>
<dbReference type="InterPro" id="IPR036940">
    <property type="entry name" value="PI3/4_kinase_cat_sf"/>
</dbReference>
<dbReference type="InterPro" id="IPR000403">
    <property type="entry name" value="PI3/4_kinase_cat_dom"/>
</dbReference>
<dbReference type="PROSITE" id="PS50290">
    <property type="entry name" value="PI3_4_KINASE_3"/>
    <property type="match status" value="1"/>
</dbReference>
<dbReference type="PROSITE" id="PS51545">
    <property type="entry name" value="PIK_HELICAL"/>
    <property type="match status" value="1"/>
</dbReference>
<sequence>MDFLDQPTHSLILNDLAACLAREAASGVLNESDFAILQPTQATTSHSTSFLSATAVRTHLAQARFASATADAVNASPHEMQEATHTYLERVAQSLFDLADQLPDATFDEGVQVQGQWPLPDELTYTVMETLLKIGRSLPSTQARVMSSAAALVDRIGSHLTSTSTPDAVLIARTVPQLHGLARALQDVSFTWDSASVAPLVSSMSSIVHDAALIARLDALLMSLPEQEEAVRQCRAMAQARGVTMPSPTRGGATNSTSSPMTFQDRLLEHYAHLGTPLSGHLVAWCALSVLTSLLAQAVHGVATLPTGPKAYASAWKALVEGAPQHRVHVRETSQLAMHTYQMLTAAAYSPEMASPLHAELYVCEALCTALKASVLSVAAGASVDEGFVLEIVQNVLSEQAPLQDARLQHAALDGVAILARAKPAWAVTLVQHLRRWVQLPLPLLEADAASGSPLLTACASSMATCMSVSGKPDLATSTTYSLLNHLSRESTHASPAIVASTLAVVTRLARHMASPSFTSLVTSLLLQRLEGHGRLPTGLVLTHLVPLALASPCSSFVNVLTAMAEGARIALREGGGPLLHAVQTAFLTLARGLTPEAEARGRAADEVAGEMTRLSRKELALPELLALIVDAGLRTQGGRSQAAAAVDSLVPVLAALLAHDDFHVHWHPSDDVVYLFRNAWVVMTLCGHQSSAELVAPLPRGDALSIIALKTPTLIPESSRNYLDDDIETHTVLKQDTLGATPEILRRALKALLGVRPVEGHNLSLVRLAFLQAVLEVEWRRAACGRPSMALWYFVHPSVSQASVHEALQAIAERSFGAFLVHVSTRAEAHAVDQVVVDEVRNILLATCHTCAAVRAMAHEYLERLVPACPSLFVRPDTVVTMLELVTMLGRACDSELAEAFLPQYSYHSHLANVSIDVSDVYAERRAMLDTLLARVRAILTRVQEDMPNELRGSLIKYLQDDAAADSLGASLALDVARGAPSRIGATHVRMDQSGPLAHALLVQGATQGVTAALSASQEQALKAELATALHEPPVGDVLDSLLYRGTALAVSRSPLDLDLVTFLVLVPFRVGTTAALRTATQVWTWLLAEQPSAMLAVVTAISQGWMRTTMDRVGLYSTDLNQRNPMACKTDMSAYNREEISMEERRADDLFTGHMLVLSMLSDCLASAQSHSAALVSVLAMLVQHMADATSRLSTHVLTRLPRLRLVQFGLHVLHAAHVDVLVECRVRDGVCRMALDWFAYAPAWSYGGNLHRGANELRLLRSVSQALHSAMLRADSLVTTATVSSSARLTLHSAQPLTPQCTLAQALTHIQDVLHLLQQLYDNEHARLLVWLNPTNTPQTPHPSVSVRDLHTAWKTDARVAVYLVRRFADEELKAELTRLVQTSPHRVLSVPDALPYLLGTVSHAPSKKEKHAASATPAITSNDAALHWLHMWSLVVPVEAIRMLQPEHGGTNPLVLQYAMRALEEHPVELVFFYVPQVVQALRDDEFGYVALFILKTSLVSQLFCHQIIWNMNANKFKDDNGEVEDSLKPTLDRMVDAIVAQLSGEAQAFYEREFSFFNEVTDISGKLKPYIKKSKPEKKAKIDEEMAKIKVAPDVYLPSNPDGVVIDLDRKSGRPLQSAAKAPFMATFKVRRPVAVKDAADPNAPQYVDVWQSAIFKVGDDCRQDVLALQVIAQFKNIFTSIGLDVYLDPYRVTATAPGCGVIDVVPNATSRDEMGRQKINDLLDFFRNRYGNETSIAFQRARLNFIQSMAAYSVVCHILQIRDRHNGNMMIDGDGHIVHIDFGFLFDIGPGGMRFEPYSFKLSHEMVAVMGGHKSPGFAMFEQLVVKAFLSCRPYADDIVATCALMLGTDLPSFKGKPTLDRLRARFKPELTELEAAAHASWLVKDAHGNMRGTLYDLIQEKQNNIPYRR</sequence>
<dbReference type="InterPro" id="IPR042236">
    <property type="entry name" value="PI3K_accessory_sf"/>
</dbReference>
<dbReference type="SMART" id="SM00145">
    <property type="entry name" value="PI3Ka"/>
    <property type="match status" value="1"/>
</dbReference>
<organism evidence="10 11">
    <name type="scientific">Malassezia pachydermatis</name>
    <dbReference type="NCBI Taxonomy" id="77020"/>
    <lineage>
        <taxon>Eukaryota</taxon>
        <taxon>Fungi</taxon>
        <taxon>Dikarya</taxon>
        <taxon>Basidiomycota</taxon>
        <taxon>Ustilaginomycotina</taxon>
        <taxon>Malasseziomycetes</taxon>
        <taxon>Malasseziales</taxon>
        <taxon>Malasseziaceae</taxon>
        <taxon>Malassezia</taxon>
    </lineage>
</organism>
<dbReference type="Gene3D" id="1.25.40.70">
    <property type="entry name" value="Phosphatidylinositol 3-kinase, accessory domain (PIK)"/>
    <property type="match status" value="1"/>
</dbReference>
<dbReference type="Pfam" id="PF00454">
    <property type="entry name" value="PI3_PI4_kinase"/>
    <property type="match status" value="1"/>
</dbReference>
<dbReference type="GO" id="GO:0004430">
    <property type="term" value="F:1-phosphatidylinositol 4-kinase activity"/>
    <property type="evidence" value="ECO:0007669"/>
    <property type="project" value="UniProtKB-EC"/>
</dbReference>
<feature type="domain" description="PIK helical" evidence="9">
    <location>
        <begin position="1350"/>
        <end position="1542"/>
    </location>
</feature>
<evidence type="ECO:0000256" key="7">
    <source>
        <dbReference type="ARBA" id="ARBA00022840"/>
    </source>
</evidence>
<dbReference type="GeneID" id="28729642"/>
<gene>
    <name evidence="10" type="ORF">Malapachy_3292</name>
</gene>
<dbReference type="InterPro" id="IPR018936">
    <property type="entry name" value="PI3/4_kinase_CS"/>
</dbReference>
<keyword evidence="7" id="KW-0067">ATP-binding</keyword>
<dbReference type="GO" id="GO:0005524">
    <property type="term" value="F:ATP binding"/>
    <property type="evidence" value="ECO:0007669"/>
    <property type="project" value="UniProtKB-KW"/>
</dbReference>
<evidence type="ECO:0000256" key="5">
    <source>
        <dbReference type="ARBA" id="ARBA00022741"/>
    </source>
</evidence>